<keyword evidence="2" id="KW-1185">Reference proteome</keyword>
<sequence>MEHAIPVGGKPLDQADKDTLLALAAASYAQALRGGEYNGKLVFLLGN</sequence>
<reference evidence="1" key="1">
    <citation type="submission" date="2019-05" db="EMBL/GenBank/DDBJ databases">
        <authorList>
            <person name="Hibberd M."/>
        </authorList>
    </citation>
    <scope>NUCLEOTIDE SEQUENCE</scope>
    <source>
        <strain evidence="1">Neisseria_subflava_BgEED23</strain>
    </source>
</reference>
<gene>
    <name evidence="1" type="ORF">ONOEEDHL_01815</name>
</gene>
<dbReference type="Proteomes" id="UP000626795">
    <property type="component" value="Unassembled WGS sequence"/>
</dbReference>
<accession>A0A9X9QWU6</accession>
<dbReference type="EMBL" id="CABFLZ010000005">
    <property type="protein sequence ID" value="VTY03209.1"/>
    <property type="molecule type" value="Genomic_DNA"/>
</dbReference>
<name>A0A9X9QWU6_NEISU</name>
<dbReference type="AlphaFoldDB" id="A0A9X9QWU6"/>
<protein>
    <submittedName>
        <fullName evidence="1">Uncharacterized protein</fullName>
    </submittedName>
</protein>
<organism evidence="1 2">
    <name type="scientific">Neisseria subflava</name>
    <dbReference type="NCBI Taxonomy" id="28449"/>
    <lineage>
        <taxon>Bacteria</taxon>
        <taxon>Pseudomonadati</taxon>
        <taxon>Pseudomonadota</taxon>
        <taxon>Betaproteobacteria</taxon>
        <taxon>Neisseriales</taxon>
        <taxon>Neisseriaceae</taxon>
        <taxon>Neisseria</taxon>
    </lineage>
</organism>
<dbReference type="RefSeq" id="WP_159069519.1">
    <property type="nucleotide sequence ID" value="NZ_CABFLZ010000005.1"/>
</dbReference>
<evidence type="ECO:0000313" key="1">
    <source>
        <dbReference type="EMBL" id="VTY03209.1"/>
    </source>
</evidence>
<comment type="caution">
    <text evidence="1">The sequence shown here is derived from an EMBL/GenBank/DDBJ whole genome shotgun (WGS) entry which is preliminary data.</text>
</comment>
<evidence type="ECO:0000313" key="2">
    <source>
        <dbReference type="Proteomes" id="UP000626795"/>
    </source>
</evidence>
<proteinExistence type="predicted"/>